<evidence type="ECO:0008006" key="3">
    <source>
        <dbReference type="Google" id="ProtNLM"/>
    </source>
</evidence>
<comment type="caution">
    <text evidence="1">The sequence shown here is derived from an EMBL/GenBank/DDBJ whole genome shotgun (WGS) entry which is preliminary data.</text>
</comment>
<sequence>MTPTEDASMVKERGMQYPLQAWIEGYYARDCGEPREKCHYAHGSAMALAWHKGWCNREQLDAAKRPETEAGD</sequence>
<organism evidence="1 2">
    <name type="scientific">Rhodanobacter thiooxydans</name>
    <dbReference type="NCBI Taxonomy" id="416169"/>
    <lineage>
        <taxon>Bacteria</taxon>
        <taxon>Pseudomonadati</taxon>
        <taxon>Pseudomonadota</taxon>
        <taxon>Gammaproteobacteria</taxon>
        <taxon>Lysobacterales</taxon>
        <taxon>Rhodanobacteraceae</taxon>
        <taxon>Rhodanobacter</taxon>
    </lineage>
</organism>
<evidence type="ECO:0000313" key="2">
    <source>
        <dbReference type="Proteomes" id="UP000076131"/>
    </source>
</evidence>
<dbReference type="EMBL" id="LVJS01000047">
    <property type="protein sequence ID" value="KZC23355.1"/>
    <property type="molecule type" value="Genomic_DNA"/>
</dbReference>
<reference evidence="1 2" key="1">
    <citation type="journal article" date="2016" name="MBio">
        <title>Lateral Gene Transfer in a Heavy Metal-Contaminated-Groundwater Microbial Community.</title>
        <authorList>
            <person name="Hemme C.L."/>
            <person name="Green S.J."/>
            <person name="Rishishwar L."/>
            <person name="Prakash O."/>
            <person name="Pettenato A."/>
            <person name="Chakraborty R."/>
            <person name="Deutschbauer A.M."/>
            <person name="Van Nostrand J.D."/>
            <person name="Wu L."/>
            <person name="He Z."/>
            <person name="Jordan I.K."/>
            <person name="Hazen T.C."/>
            <person name="Arkin A.P."/>
            <person name="Kostka J.E."/>
            <person name="Zhou J."/>
        </authorList>
    </citation>
    <scope>NUCLEOTIDE SEQUENCE [LARGE SCALE GENOMIC DNA]</scope>
    <source>
        <strain evidence="1 2">FW104-T7</strain>
    </source>
</reference>
<dbReference type="Proteomes" id="UP000076131">
    <property type="component" value="Unassembled WGS sequence"/>
</dbReference>
<dbReference type="STRING" id="416169.RHOFW104T7_14360"/>
<evidence type="ECO:0000313" key="1">
    <source>
        <dbReference type="EMBL" id="KZC23355.1"/>
    </source>
</evidence>
<gene>
    <name evidence="1" type="ORF">RHOFW104T7_14360</name>
</gene>
<proteinExistence type="predicted"/>
<dbReference type="RefSeq" id="WP_008433234.1">
    <property type="nucleotide sequence ID" value="NZ_LVJS01000047.1"/>
</dbReference>
<protein>
    <recommendedName>
        <fullName evidence="3">Ribosome modulation factor</fullName>
    </recommendedName>
</protein>
<name>A0A154QGM4_9GAMM</name>
<keyword evidence="2" id="KW-1185">Reference proteome</keyword>
<dbReference type="AlphaFoldDB" id="A0A154QGM4"/>
<accession>A0A154QGM4</accession>